<evidence type="ECO:0000313" key="2">
    <source>
        <dbReference type="EMBL" id="SUZ96542.1"/>
    </source>
</evidence>
<organism evidence="2">
    <name type="scientific">marine metagenome</name>
    <dbReference type="NCBI Taxonomy" id="408172"/>
    <lineage>
        <taxon>unclassified sequences</taxon>
        <taxon>metagenomes</taxon>
        <taxon>ecological metagenomes</taxon>
    </lineage>
</organism>
<sequence>VSDVEFGAEIPTFAPDTSLENVKRFGKFVGWGGPRFTDHEAARKEGFPGALVPGVMSQGFLGAMIHRWAPSAEIVAIDTVFRAPVLVDEPHQIVGVVTDVDEEAGCVEIDITITNEAEETRVFGTATVKLPTG</sequence>
<accession>A0A381RXH3</accession>
<evidence type="ECO:0000259" key="1">
    <source>
        <dbReference type="Pfam" id="PF01575"/>
    </source>
</evidence>
<dbReference type="InterPro" id="IPR029069">
    <property type="entry name" value="HotDog_dom_sf"/>
</dbReference>
<dbReference type="InterPro" id="IPR002539">
    <property type="entry name" value="MaoC-like_dom"/>
</dbReference>
<dbReference type="SUPFAM" id="SSF54637">
    <property type="entry name" value="Thioesterase/thiol ester dehydrase-isomerase"/>
    <property type="match status" value="1"/>
</dbReference>
<proteinExistence type="predicted"/>
<protein>
    <recommendedName>
        <fullName evidence="1">MaoC-like domain-containing protein</fullName>
    </recommendedName>
</protein>
<feature type="domain" description="MaoC-like" evidence="1">
    <location>
        <begin position="37"/>
        <end position="118"/>
    </location>
</feature>
<dbReference type="Pfam" id="PF01575">
    <property type="entry name" value="MaoC_dehydratas"/>
    <property type="match status" value="1"/>
</dbReference>
<dbReference type="Gene3D" id="3.10.129.10">
    <property type="entry name" value="Hotdog Thioesterase"/>
    <property type="match status" value="1"/>
</dbReference>
<reference evidence="2" key="1">
    <citation type="submission" date="2018-05" db="EMBL/GenBank/DDBJ databases">
        <authorList>
            <person name="Lanie J.A."/>
            <person name="Ng W.-L."/>
            <person name="Kazmierczak K.M."/>
            <person name="Andrzejewski T.M."/>
            <person name="Davidsen T.M."/>
            <person name="Wayne K.J."/>
            <person name="Tettelin H."/>
            <person name="Glass J.I."/>
            <person name="Rusch D."/>
            <person name="Podicherti R."/>
            <person name="Tsui H.-C.T."/>
            <person name="Winkler M.E."/>
        </authorList>
    </citation>
    <scope>NUCLEOTIDE SEQUENCE</scope>
</reference>
<dbReference type="EMBL" id="UINC01002425">
    <property type="protein sequence ID" value="SUZ96542.1"/>
    <property type="molecule type" value="Genomic_DNA"/>
</dbReference>
<dbReference type="AlphaFoldDB" id="A0A381RXH3"/>
<name>A0A381RXH3_9ZZZZ</name>
<feature type="non-terminal residue" evidence="2">
    <location>
        <position position="1"/>
    </location>
</feature>
<gene>
    <name evidence="2" type="ORF">METZ01_LOCUS49396</name>
</gene>